<dbReference type="AlphaFoldDB" id="A0A2M7T4Q5"/>
<dbReference type="EMBL" id="PFNG01000275">
    <property type="protein sequence ID" value="PIZ34507.1"/>
    <property type="molecule type" value="Genomic_DNA"/>
</dbReference>
<organism evidence="1 2">
    <name type="scientific">Candidatus Aquicultor secundus</name>
    <dbReference type="NCBI Taxonomy" id="1973895"/>
    <lineage>
        <taxon>Bacteria</taxon>
        <taxon>Bacillati</taxon>
        <taxon>Actinomycetota</taxon>
        <taxon>Candidatus Aquicultoria</taxon>
        <taxon>Candidatus Aquicultorales</taxon>
        <taxon>Candidatus Aquicultoraceae</taxon>
        <taxon>Candidatus Aquicultor</taxon>
    </lineage>
</organism>
<reference evidence="2" key="1">
    <citation type="submission" date="2017-09" db="EMBL/GenBank/DDBJ databases">
        <title>Depth-based differentiation of microbial function through sediment-hosted aquifers and enrichment of novel symbionts in the deep terrestrial subsurface.</title>
        <authorList>
            <person name="Probst A.J."/>
            <person name="Ladd B."/>
            <person name="Jarett J.K."/>
            <person name="Geller-Mcgrath D.E."/>
            <person name="Sieber C.M.K."/>
            <person name="Emerson J.B."/>
            <person name="Anantharaman K."/>
            <person name="Thomas B.C."/>
            <person name="Malmstrom R."/>
            <person name="Stieglmeier M."/>
            <person name="Klingl A."/>
            <person name="Woyke T."/>
            <person name="Ryan C.M."/>
            <person name="Banfield J.F."/>
        </authorList>
    </citation>
    <scope>NUCLEOTIDE SEQUENCE [LARGE SCALE GENOMIC DNA]</scope>
</reference>
<evidence type="ECO:0000313" key="2">
    <source>
        <dbReference type="Proteomes" id="UP000230956"/>
    </source>
</evidence>
<accession>A0A2M7T4Q5</accession>
<name>A0A2M7T4Q5_9ACTN</name>
<protein>
    <recommendedName>
        <fullName evidence="3">DUF4012 domain-containing protein</fullName>
    </recommendedName>
</protein>
<evidence type="ECO:0000313" key="1">
    <source>
        <dbReference type="EMBL" id="PIZ34507.1"/>
    </source>
</evidence>
<dbReference type="InterPro" id="IPR025101">
    <property type="entry name" value="DUF4012"/>
</dbReference>
<gene>
    <name evidence="1" type="ORF">COY37_11760</name>
</gene>
<proteinExistence type="predicted"/>
<evidence type="ECO:0008006" key="3">
    <source>
        <dbReference type="Google" id="ProtNLM"/>
    </source>
</evidence>
<comment type="caution">
    <text evidence="1">The sequence shown here is derived from an EMBL/GenBank/DDBJ whole genome shotgun (WGS) entry which is preliminary data.</text>
</comment>
<dbReference type="Pfam" id="PF13196">
    <property type="entry name" value="DUF4012"/>
    <property type="match status" value="1"/>
</dbReference>
<dbReference type="Proteomes" id="UP000230956">
    <property type="component" value="Unassembled WGS sequence"/>
</dbReference>
<sequence>MTEKDNLSHGELKKVTLPRTRRGRIVGFCLLLLCFCSVVYGSFLANDISCARGLLTRGRDHLTSAYHATESTDFDTAKQQFMLARSDLIHAESLLKKPVFTVLMVVPGINNNVSALRKVTASGVQVAWTGEALTRASAKLMQKGRLPSFGLKNGRVNTDVFVSAKPDIDEAAAHARAAFAEYREIPQSPLFSSIKHARDELAQQLPRLLDVTRNMQGAFDVVPRMLGEQGKRRYFLAIQNNAELRATGGIIGNYGIITADHGQIKLNDFNEIHRLQKYDQLPIKVPADYMQRYGRFKAASTWLNINMSPDFPTVGRVVLGLYKSAKGEQLDGVISIDPIGLKYLLTVIGPVTVPDTEHKSLVIDDKNVVSETLIKPYAHYKNRQDRKNFLSDIAKAVWARTLSGDVPNKQQLMVAVNRAFAEKHMVFFSTHREEQKLLQEVGYAGALMPVSGDYLQVVMQNHGANKLDVYVDETIDYFIDLRADGSARARAKIVISNTAPAGSLTDYVSGDGSIVPRGYTNTWLNVYTPKSAQLIFAKEEGKSCATEVGQETDKCVFSHYVRVPPGGSKTVEFIYELPSVLAVRNGEFNYIFDCQAQPVVNAPRLTLIVRPPKGFEFSRLPAGFKKNGEVVTWGEDLVRDTRLDFLLGDKR</sequence>